<sequence length="78" mass="9099">MKVSYDEQSDSMYLRFSDNPYYESDEVKDGIILDYDKKGKVIAIEILDASKNLPAPKSEFYTIGFEMLKPQLKILKKR</sequence>
<evidence type="ECO:0000313" key="2">
    <source>
        <dbReference type="Proteomes" id="UP000177905"/>
    </source>
</evidence>
<dbReference type="Pfam" id="PF10049">
    <property type="entry name" value="DUF2283"/>
    <property type="match status" value="1"/>
</dbReference>
<reference evidence="1 2" key="1">
    <citation type="journal article" date="2016" name="Nat. Commun.">
        <title>Thousands of microbial genomes shed light on interconnected biogeochemical processes in an aquifer system.</title>
        <authorList>
            <person name="Anantharaman K."/>
            <person name="Brown C.T."/>
            <person name="Hug L.A."/>
            <person name="Sharon I."/>
            <person name="Castelle C.J."/>
            <person name="Probst A.J."/>
            <person name="Thomas B.C."/>
            <person name="Singh A."/>
            <person name="Wilkins M.J."/>
            <person name="Karaoz U."/>
            <person name="Brodie E.L."/>
            <person name="Williams K.H."/>
            <person name="Hubbard S.S."/>
            <person name="Banfield J.F."/>
        </authorList>
    </citation>
    <scope>NUCLEOTIDE SEQUENCE [LARGE SCALE GENOMIC DNA]</scope>
</reference>
<organism evidence="1 2">
    <name type="scientific">candidate division WOR-1 bacterium RIFOXYB2_FULL_36_35</name>
    <dbReference type="NCBI Taxonomy" id="1802578"/>
    <lineage>
        <taxon>Bacteria</taxon>
        <taxon>Bacillati</taxon>
        <taxon>Saganbacteria</taxon>
    </lineage>
</organism>
<protein>
    <recommendedName>
        <fullName evidence="3">DUF2283 domain-containing protein</fullName>
    </recommendedName>
</protein>
<proteinExistence type="predicted"/>
<comment type="caution">
    <text evidence="1">The sequence shown here is derived from an EMBL/GenBank/DDBJ whole genome shotgun (WGS) entry which is preliminary data.</text>
</comment>
<gene>
    <name evidence="1" type="ORF">A2290_08570</name>
</gene>
<evidence type="ECO:0008006" key="3">
    <source>
        <dbReference type="Google" id="ProtNLM"/>
    </source>
</evidence>
<accession>A0A1F4S2R2</accession>
<dbReference type="PANTHER" id="PTHR37029">
    <property type="entry name" value="SSR1768 PROTEIN"/>
    <property type="match status" value="1"/>
</dbReference>
<name>A0A1F4S2R2_UNCSA</name>
<dbReference type="EMBL" id="MEUA01000031">
    <property type="protein sequence ID" value="OGC14735.1"/>
    <property type="molecule type" value="Genomic_DNA"/>
</dbReference>
<evidence type="ECO:0000313" key="1">
    <source>
        <dbReference type="EMBL" id="OGC14735.1"/>
    </source>
</evidence>
<dbReference type="Proteomes" id="UP000177905">
    <property type="component" value="Unassembled WGS sequence"/>
</dbReference>
<dbReference type="AlphaFoldDB" id="A0A1F4S2R2"/>
<dbReference type="InterPro" id="IPR019270">
    <property type="entry name" value="DUF2283"/>
</dbReference>
<dbReference type="PANTHER" id="PTHR37029:SF1">
    <property type="entry name" value="SSR1768 PROTEIN"/>
    <property type="match status" value="1"/>
</dbReference>